<dbReference type="Pfam" id="PF00270">
    <property type="entry name" value="DEAD"/>
    <property type="match status" value="1"/>
</dbReference>
<feature type="binding site" evidence="12">
    <location>
        <position position="474"/>
    </location>
    <ligand>
        <name>Zn(2+)</name>
        <dbReference type="ChEBI" id="CHEBI:29105"/>
        <label>1</label>
    </ligand>
</feature>
<dbReference type="GO" id="GO:0003677">
    <property type="term" value="F:DNA binding"/>
    <property type="evidence" value="ECO:0007669"/>
    <property type="project" value="UniProtKB-UniRule"/>
</dbReference>
<evidence type="ECO:0000256" key="11">
    <source>
        <dbReference type="ARBA" id="ARBA00048988"/>
    </source>
</evidence>
<dbReference type="InterPro" id="IPR011545">
    <property type="entry name" value="DEAD/DEAH_box_helicase_dom"/>
</dbReference>
<dbReference type="InterPro" id="IPR042115">
    <property type="entry name" value="PriA_3primeBD_sf"/>
</dbReference>
<comment type="subunit">
    <text evidence="12">Component of the replication restart primosome.</text>
</comment>
<dbReference type="SMART" id="SM00487">
    <property type="entry name" value="DEXDc"/>
    <property type="match status" value="1"/>
</dbReference>
<dbReference type="Gene3D" id="3.40.1440.60">
    <property type="entry name" value="PriA, 3(prime) DNA-binding domain"/>
    <property type="match status" value="1"/>
</dbReference>
<evidence type="ECO:0000256" key="4">
    <source>
        <dbReference type="ARBA" id="ARBA00022741"/>
    </source>
</evidence>
<keyword evidence="6 12" id="KW-0347">Helicase</keyword>
<keyword evidence="10 12" id="KW-0413">Isomerase</keyword>
<evidence type="ECO:0000256" key="7">
    <source>
        <dbReference type="ARBA" id="ARBA00022833"/>
    </source>
</evidence>
<feature type="binding site" evidence="12">
    <location>
        <position position="483"/>
    </location>
    <ligand>
        <name>Zn(2+)</name>
        <dbReference type="ChEBI" id="CHEBI:29105"/>
        <label>2</label>
    </ligand>
</feature>
<dbReference type="InterPro" id="IPR005259">
    <property type="entry name" value="PriA"/>
</dbReference>
<dbReference type="Pfam" id="PF18319">
    <property type="entry name" value="Zn_ribbon_PriA"/>
    <property type="match status" value="1"/>
</dbReference>
<dbReference type="InterPro" id="IPR041222">
    <property type="entry name" value="PriA_3primeBD"/>
</dbReference>
<keyword evidence="2 12" id="KW-0235">DNA replication</keyword>
<dbReference type="AlphaFoldDB" id="A0AA48GPL4"/>
<evidence type="ECO:0000313" key="15">
    <source>
        <dbReference type="Proteomes" id="UP001238179"/>
    </source>
</evidence>
<feature type="binding site" evidence="12">
    <location>
        <position position="486"/>
    </location>
    <ligand>
        <name>Zn(2+)</name>
        <dbReference type="ChEBI" id="CHEBI:29105"/>
        <label>2</label>
    </ligand>
</feature>
<dbReference type="PANTHER" id="PTHR30580">
    <property type="entry name" value="PRIMOSOMAL PROTEIN N"/>
    <property type="match status" value="1"/>
</dbReference>
<feature type="binding site" evidence="12">
    <location>
        <position position="504"/>
    </location>
    <ligand>
        <name>Zn(2+)</name>
        <dbReference type="ChEBI" id="CHEBI:29105"/>
        <label>2</label>
    </ligand>
</feature>
<feature type="binding site" evidence="12">
    <location>
        <position position="501"/>
    </location>
    <ligand>
        <name>Zn(2+)</name>
        <dbReference type="ChEBI" id="CHEBI:29105"/>
        <label>2</label>
    </ligand>
</feature>
<accession>A0AA48GPL4</accession>
<evidence type="ECO:0000256" key="9">
    <source>
        <dbReference type="ARBA" id="ARBA00023125"/>
    </source>
</evidence>
<dbReference type="SMART" id="SM00490">
    <property type="entry name" value="HELICc"/>
    <property type="match status" value="1"/>
</dbReference>
<dbReference type="RefSeq" id="WP_316412027.1">
    <property type="nucleotide sequence ID" value="NZ_AP027080.1"/>
</dbReference>
<keyword evidence="1 12" id="KW-0639">Primosome</keyword>
<dbReference type="GO" id="GO:0006270">
    <property type="term" value="P:DNA replication initiation"/>
    <property type="evidence" value="ECO:0007669"/>
    <property type="project" value="TreeGrafter"/>
</dbReference>
<dbReference type="InterPro" id="IPR014001">
    <property type="entry name" value="Helicase_ATP-bd"/>
</dbReference>
<keyword evidence="9 12" id="KW-0238">DNA-binding</keyword>
<feature type="binding site" evidence="12">
    <location>
        <position position="514"/>
    </location>
    <ligand>
        <name>Zn(2+)</name>
        <dbReference type="ChEBI" id="CHEBI:29105"/>
        <label>1</label>
    </ligand>
</feature>
<feature type="binding site" evidence="12">
    <location>
        <position position="517"/>
    </location>
    <ligand>
        <name>Zn(2+)</name>
        <dbReference type="ChEBI" id="CHEBI:29105"/>
        <label>1</label>
    </ligand>
</feature>
<feature type="binding site" evidence="12">
    <location>
        <position position="477"/>
    </location>
    <ligand>
        <name>Zn(2+)</name>
        <dbReference type="ChEBI" id="CHEBI:29105"/>
        <label>1</label>
    </ligand>
</feature>
<gene>
    <name evidence="12" type="primary">priA</name>
    <name evidence="14" type="ORF">METEAL_25490</name>
</gene>
<dbReference type="CDD" id="cd17929">
    <property type="entry name" value="DEXHc_priA"/>
    <property type="match status" value="1"/>
</dbReference>
<evidence type="ECO:0000313" key="14">
    <source>
        <dbReference type="EMBL" id="BDU73375.1"/>
    </source>
</evidence>
<dbReference type="GO" id="GO:0008270">
    <property type="term" value="F:zinc ion binding"/>
    <property type="evidence" value="ECO:0007669"/>
    <property type="project" value="UniProtKB-UniRule"/>
</dbReference>
<dbReference type="GO" id="GO:0006310">
    <property type="term" value="P:DNA recombination"/>
    <property type="evidence" value="ECO:0007669"/>
    <property type="project" value="InterPro"/>
</dbReference>
<sequence length="761" mass="83013">MDTLIPTRIELARPLPPLTYLAPAGLQPGMRVEVRLRSGRTLGVVLGPDPAPPAVKLRPVDKVLDPFPLLPPRLWDLLDFAGRYYGCGLAHLLPLCLPQAVVADWETPLASGQRLCDLRDAGDWAGLAQAGAAWGAGTLDLPTLFHRRGLRGAGVTEVRRTPAPHPPRVTPSQAKVLLALEGAGGAMLEAELLDACAVGPGVLANLVKQGVVERVKRLDLMSQRREEGPDRTVVLNEEQRRAVGAVDLDGFSATLLYGITGSGKTEVYLELAGRVLARGRRVLWLVPEIGLTPRLLARLEARFPGKVAVGHAGLNATEKQADVLRLLQDEAPLFVGVRNAVLAPLKDIGLIIVDEEQEGSYKSEEHPRINARDLAVKRAHLEGCPVVLGSATPSLESWHAAHAGRYRLLRLTERPAGVTLPTVKVVDLRECYKEERRKVVFSPVLLKGMREALALGQQAMLLLNRRGFENFWMCRACGKTFDCPHCALSLTYHKGAYRLRCHLCGYETAPPEVCIHCGAEHLRGVGEGTEQIEDQLRELFPGARILRLDRDTTTRRGSLEAGLLAAEAGEVDILVGTQMLAKGHTFPKLTLVGILNADMGLKIPDFRAAERTFQLLTQVAGRAGRAELSGRVLLQTYSPDHPAIVHAVAQNFEGFAAEELPYREALGYPPYAAMSLYRSEGDSPREAREPLRKLRIRLETVPGLRILGPLESPIAKVKDRYRMQLILKSASRGPLGEAMRAAPLEPGGPVTLDRDPLNFGV</sequence>
<keyword evidence="3 12" id="KW-0479">Metal-binding</keyword>
<dbReference type="Gene3D" id="3.40.50.300">
    <property type="entry name" value="P-loop containing nucleotide triphosphate hydrolases"/>
    <property type="match status" value="2"/>
</dbReference>
<keyword evidence="5 12" id="KW-0378">Hydrolase</keyword>
<dbReference type="GO" id="GO:0016787">
    <property type="term" value="F:hydrolase activity"/>
    <property type="evidence" value="ECO:0007669"/>
    <property type="project" value="UniProtKB-KW"/>
</dbReference>
<name>A0AA48GPL4_9BACT</name>
<comment type="catalytic activity">
    <reaction evidence="11 12">
        <text>ATP + H2O = ADP + phosphate + H(+)</text>
        <dbReference type="Rhea" id="RHEA:13065"/>
        <dbReference type="ChEBI" id="CHEBI:15377"/>
        <dbReference type="ChEBI" id="CHEBI:15378"/>
        <dbReference type="ChEBI" id="CHEBI:30616"/>
        <dbReference type="ChEBI" id="CHEBI:43474"/>
        <dbReference type="ChEBI" id="CHEBI:456216"/>
        <dbReference type="EC" id="5.6.2.4"/>
    </reaction>
</comment>
<evidence type="ECO:0000256" key="3">
    <source>
        <dbReference type="ARBA" id="ARBA00022723"/>
    </source>
</evidence>
<keyword evidence="7 12" id="KW-0862">Zinc</keyword>
<dbReference type="GO" id="GO:0043138">
    <property type="term" value="F:3'-5' DNA helicase activity"/>
    <property type="evidence" value="ECO:0007669"/>
    <property type="project" value="UniProtKB-EC"/>
</dbReference>
<evidence type="ECO:0000256" key="8">
    <source>
        <dbReference type="ARBA" id="ARBA00022840"/>
    </source>
</evidence>
<keyword evidence="4 12" id="KW-0547">Nucleotide-binding</keyword>
<dbReference type="PANTHER" id="PTHR30580:SF0">
    <property type="entry name" value="PRIMOSOMAL PROTEIN N"/>
    <property type="match status" value="1"/>
</dbReference>
<evidence type="ECO:0000256" key="6">
    <source>
        <dbReference type="ARBA" id="ARBA00022806"/>
    </source>
</evidence>
<comment type="similarity">
    <text evidence="12">Belongs to the helicase family. PriA subfamily.</text>
</comment>
<dbReference type="InterPro" id="IPR040498">
    <property type="entry name" value="PriA_CRR"/>
</dbReference>
<comment type="function">
    <text evidence="12">Initiates the restart of stalled replication forks, which reloads the replicative helicase on sites other than the origin of replication. Recognizes and binds to abandoned replication forks and remodels them to uncover a helicase loading site. Promotes assembly of the primosome at these replication forks.</text>
</comment>
<evidence type="ECO:0000259" key="13">
    <source>
        <dbReference type="PROSITE" id="PS51192"/>
    </source>
</evidence>
<dbReference type="GO" id="GO:0006269">
    <property type="term" value="P:DNA replication, synthesis of primer"/>
    <property type="evidence" value="ECO:0007669"/>
    <property type="project" value="UniProtKB-KW"/>
</dbReference>
<dbReference type="InterPro" id="IPR041236">
    <property type="entry name" value="PriA_C"/>
</dbReference>
<dbReference type="EC" id="5.6.2.4" evidence="12"/>
<evidence type="ECO:0000256" key="10">
    <source>
        <dbReference type="ARBA" id="ARBA00023235"/>
    </source>
</evidence>
<dbReference type="EMBL" id="AP027080">
    <property type="protein sequence ID" value="BDU73375.1"/>
    <property type="molecule type" value="Genomic_DNA"/>
</dbReference>
<keyword evidence="15" id="KW-1185">Reference proteome</keyword>
<dbReference type="NCBIfam" id="TIGR00595">
    <property type="entry name" value="priA"/>
    <property type="match status" value="1"/>
</dbReference>
<comment type="catalytic activity">
    <reaction evidence="12">
        <text>Couples ATP hydrolysis with the unwinding of duplex DNA by translocating in the 3'-5' direction.</text>
        <dbReference type="EC" id="5.6.2.4"/>
    </reaction>
</comment>
<organism evidence="14 15">
    <name type="scientific">Mesoterricola silvestris</name>
    <dbReference type="NCBI Taxonomy" id="2927979"/>
    <lineage>
        <taxon>Bacteria</taxon>
        <taxon>Pseudomonadati</taxon>
        <taxon>Acidobacteriota</taxon>
        <taxon>Holophagae</taxon>
        <taxon>Holophagales</taxon>
        <taxon>Holophagaceae</taxon>
        <taxon>Mesoterricola</taxon>
    </lineage>
</organism>
<dbReference type="InterPro" id="IPR001650">
    <property type="entry name" value="Helicase_C-like"/>
</dbReference>
<dbReference type="Pfam" id="PF17764">
    <property type="entry name" value="PriA_3primeBD"/>
    <property type="match status" value="1"/>
</dbReference>
<dbReference type="KEGG" id="msil:METEAL_25490"/>
<dbReference type="PROSITE" id="PS51192">
    <property type="entry name" value="HELICASE_ATP_BIND_1"/>
    <property type="match status" value="1"/>
</dbReference>
<dbReference type="InterPro" id="IPR027417">
    <property type="entry name" value="P-loop_NTPase"/>
</dbReference>
<feature type="domain" description="Helicase ATP-binding" evidence="13">
    <location>
        <begin position="245"/>
        <end position="411"/>
    </location>
</feature>
<dbReference type="FunFam" id="3.40.50.300:FF:000489">
    <property type="entry name" value="Primosome assembly protein PriA"/>
    <property type="match status" value="1"/>
</dbReference>
<proteinExistence type="inferred from homology"/>
<dbReference type="GO" id="GO:1990077">
    <property type="term" value="C:primosome complex"/>
    <property type="evidence" value="ECO:0007669"/>
    <property type="project" value="UniProtKB-UniRule"/>
</dbReference>
<dbReference type="Proteomes" id="UP001238179">
    <property type="component" value="Chromosome"/>
</dbReference>
<protein>
    <recommendedName>
        <fullName evidence="12">Replication restart protein PriA</fullName>
    </recommendedName>
    <alternativeName>
        <fullName evidence="12">ATP-dependent DNA helicase PriA</fullName>
        <ecNumber evidence="12">5.6.2.4</ecNumber>
    </alternativeName>
    <alternativeName>
        <fullName evidence="12">DNA 3'-5' helicase PriA</fullName>
    </alternativeName>
</protein>
<reference evidence="15" key="1">
    <citation type="journal article" date="2023" name="Int. J. Syst. Evol. Microbiol.">
        <title>Mesoterricola silvestris gen. nov., sp. nov., Mesoterricola sediminis sp. nov., Geothrix oryzae sp. nov., Geothrix edaphica sp. nov., Geothrix rubra sp. nov., and Geothrix limicola sp. nov., six novel members of Acidobacteriota isolated from soils.</title>
        <authorList>
            <person name="Itoh H."/>
            <person name="Sugisawa Y."/>
            <person name="Mise K."/>
            <person name="Xu Z."/>
            <person name="Kuniyasu M."/>
            <person name="Ushijima N."/>
            <person name="Kawano K."/>
            <person name="Kobayashi E."/>
            <person name="Shiratori Y."/>
            <person name="Masuda Y."/>
            <person name="Senoo K."/>
        </authorList>
    </citation>
    <scope>NUCLEOTIDE SEQUENCE [LARGE SCALE GENOMIC DNA]</scope>
    <source>
        <strain evidence="15">W79</strain>
    </source>
</reference>
<dbReference type="CDD" id="cd18804">
    <property type="entry name" value="SF2_C_priA"/>
    <property type="match status" value="1"/>
</dbReference>
<dbReference type="SUPFAM" id="SSF52540">
    <property type="entry name" value="P-loop containing nucleoside triphosphate hydrolases"/>
    <property type="match status" value="1"/>
</dbReference>
<evidence type="ECO:0000256" key="1">
    <source>
        <dbReference type="ARBA" id="ARBA00022515"/>
    </source>
</evidence>
<dbReference type="HAMAP" id="MF_00983">
    <property type="entry name" value="PriA"/>
    <property type="match status" value="1"/>
</dbReference>
<dbReference type="Pfam" id="PF18074">
    <property type="entry name" value="PriA_C"/>
    <property type="match status" value="1"/>
</dbReference>
<evidence type="ECO:0000256" key="2">
    <source>
        <dbReference type="ARBA" id="ARBA00022705"/>
    </source>
</evidence>
<evidence type="ECO:0000256" key="5">
    <source>
        <dbReference type="ARBA" id="ARBA00022801"/>
    </source>
</evidence>
<comment type="cofactor">
    <cofactor evidence="12">
        <name>Zn(2+)</name>
        <dbReference type="ChEBI" id="CHEBI:29105"/>
    </cofactor>
    <text evidence="12">Binds 2 zinc ions per subunit.</text>
</comment>
<evidence type="ECO:0000256" key="12">
    <source>
        <dbReference type="HAMAP-Rule" id="MF_00983"/>
    </source>
</evidence>
<dbReference type="Pfam" id="PF00271">
    <property type="entry name" value="Helicase_C"/>
    <property type="match status" value="1"/>
</dbReference>
<dbReference type="GO" id="GO:0005524">
    <property type="term" value="F:ATP binding"/>
    <property type="evidence" value="ECO:0007669"/>
    <property type="project" value="UniProtKB-UniRule"/>
</dbReference>
<keyword evidence="8 12" id="KW-0067">ATP-binding</keyword>
<dbReference type="GO" id="GO:0006302">
    <property type="term" value="P:double-strand break repair"/>
    <property type="evidence" value="ECO:0007669"/>
    <property type="project" value="InterPro"/>
</dbReference>